<dbReference type="Proteomes" id="UP000243657">
    <property type="component" value="Unassembled WGS sequence"/>
</dbReference>
<evidence type="ECO:0000313" key="1">
    <source>
        <dbReference type="EMBL" id="OZG53725.1"/>
    </source>
</evidence>
<proteinExistence type="predicted"/>
<protein>
    <submittedName>
        <fullName evidence="1">Uncharacterized protein</fullName>
    </submittedName>
</protein>
<evidence type="ECO:0000313" key="2">
    <source>
        <dbReference type="Proteomes" id="UP000243657"/>
    </source>
</evidence>
<dbReference type="AlphaFoldDB" id="A0A261F3S2"/>
<dbReference type="RefSeq" id="WP_148140282.1">
    <property type="nucleotide sequence ID" value="NZ_JBHLWS010000009.1"/>
</dbReference>
<dbReference type="EMBL" id="MWWT01000008">
    <property type="protein sequence ID" value="OZG53725.1"/>
    <property type="molecule type" value="Genomic_DNA"/>
</dbReference>
<gene>
    <name evidence="1" type="ORF">ALMA_1290</name>
</gene>
<reference evidence="1 2" key="1">
    <citation type="journal article" date="2017" name="BMC Genomics">
        <title>Comparative genomic and phylogenomic analyses of the Bifidobacteriaceae family.</title>
        <authorList>
            <person name="Lugli G.A."/>
            <person name="Milani C."/>
            <person name="Turroni F."/>
            <person name="Duranti S."/>
            <person name="Mancabelli L."/>
            <person name="Mangifesta M."/>
            <person name="Ferrario C."/>
            <person name="Modesto M."/>
            <person name="Mattarelli P."/>
            <person name="Jiri K."/>
            <person name="van Sinderen D."/>
            <person name="Ventura M."/>
        </authorList>
    </citation>
    <scope>NUCLEOTIDE SEQUENCE [LARGE SCALE GENOMIC DNA]</scope>
    <source>
        <strain evidence="1 2">DSM 24762</strain>
    </source>
</reference>
<accession>A0A261F3S2</accession>
<sequence>MITVSHHLLVDASCAVSGYVEDLRADLVQDSARIALLCERYGVGGLRDLGSGVPAKMRFASVNSSINNIGGTISITDLPPLNRSEIYVNKMSQLDEIISLCALIHEEWLGVRTSTPEFFQAVREVAAPKGVRVCGRGSAVRKAAENGDIQLIDGIASLFPNKTSPMSVLIAVAEASDTMFRELTDSLSQSGIGICTGLIALRRSIFVKEALQAPHLEELADIIPHSRYLYEMRQATGYLAGKRALEKHSGMREPTNKERHLLEEGWDRLMKWIREASIGGVNFLPASKAPQLAVVPGYGLLEELALLADCGINPMNLIQIATIKTPDILGANCIPGMLSAMNCDSIPVTADSQTDSELKSVVTRDTFLSIKGKNLSN</sequence>
<name>A0A261F3S2_9BIFI</name>
<dbReference type="SUPFAM" id="SSF51556">
    <property type="entry name" value="Metallo-dependent hydrolases"/>
    <property type="match status" value="1"/>
</dbReference>
<keyword evidence="2" id="KW-1185">Reference proteome</keyword>
<dbReference type="InterPro" id="IPR032466">
    <property type="entry name" value="Metal_Hydrolase"/>
</dbReference>
<comment type="caution">
    <text evidence="1">The sequence shown here is derived from an EMBL/GenBank/DDBJ whole genome shotgun (WGS) entry which is preliminary data.</text>
</comment>
<organism evidence="1 2">
    <name type="scientific">Alloscardovia macacae</name>
    <dbReference type="NCBI Taxonomy" id="1160091"/>
    <lineage>
        <taxon>Bacteria</taxon>
        <taxon>Bacillati</taxon>
        <taxon>Actinomycetota</taxon>
        <taxon>Actinomycetes</taxon>
        <taxon>Bifidobacteriales</taxon>
        <taxon>Bifidobacteriaceae</taxon>
        <taxon>Alloscardovia</taxon>
    </lineage>
</organism>